<gene>
    <name evidence="1" type="ORF">KXJ69_08985</name>
</gene>
<dbReference type="EMBL" id="JAHWDP010000003">
    <property type="protein sequence ID" value="MBW2938238.1"/>
    <property type="molecule type" value="Genomic_DNA"/>
</dbReference>
<dbReference type="RefSeq" id="WP_219052754.1">
    <property type="nucleotide sequence ID" value="NZ_JAHWDP010000003.1"/>
</dbReference>
<reference evidence="1" key="1">
    <citation type="submission" date="2021-07" db="EMBL/GenBank/DDBJ databases">
        <title>Aureisphaera sp. CAU 1614 isolated from sea sediment.</title>
        <authorList>
            <person name="Kim W."/>
        </authorList>
    </citation>
    <scope>NUCLEOTIDE SEQUENCE</scope>
    <source>
        <strain evidence="1">CAU 1614</strain>
    </source>
</reference>
<dbReference type="AlphaFoldDB" id="A0A9X1JXM3"/>
<name>A0A9X1JXM3_9FLAO</name>
<comment type="caution">
    <text evidence="1">The sequence shown here is derived from an EMBL/GenBank/DDBJ whole genome shotgun (WGS) entry which is preliminary data.</text>
</comment>
<keyword evidence="2" id="KW-1185">Reference proteome</keyword>
<sequence length="179" mass="21014">MSVYFHANFYLDRGRLSGILKSLIESPDLTDEQVAKPFGYKAPFTKRYKSWLKKCGLLENTRKFKLTEKGKEIYSKDPDLNKTSTIDYMYEFLVSSEENAEVWHFFHYTFLPNHIEFTNIELSEAISMKLMPHNPSHFAKNAPMIKVITRVLLDTYLSERAFKTLNIIGLKNKKYINLK</sequence>
<evidence type="ECO:0000313" key="1">
    <source>
        <dbReference type="EMBL" id="MBW2938238.1"/>
    </source>
</evidence>
<evidence type="ECO:0000313" key="2">
    <source>
        <dbReference type="Proteomes" id="UP001138686"/>
    </source>
</evidence>
<proteinExistence type="predicted"/>
<dbReference type="Proteomes" id="UP001138686">
    <property type="component" value="Unassembled WGS sequence"/>
</dbReference>
<organism evidence="1 2">
    <name type="scientific">Halomarinibacterium sedimenti</name>
    <dbReference type="NCBI Taxonomy" id="2857106"/>
    <lineage>
        <taxon>Bacteria</taxon>
        <taxon>Pseudomonadati</taxon>
        <taxon>Bacteroidota</taxon>
        <taxon>Flavobacteriia</taxon>
        <taxon>Flavobacteriales</taxon>
        <taxon>Flavobacteriaceae</taxon>
        <taxon>Halomarinibacterium</taxon>
    </lineage>
</organism>
<protein>
    <submittedName>
        <fullName evidence="1">DUF4007 family protein</fullName>
    </submittedName>
</protein>
<accession>A0A9X1JXM3</accession>